<dbReference type="Gene3D" id="3.20.20.70">
    <property type="entry name" value="Aldolase class I"/>
    <property type="match status" value="1"/>
</dbReference>
<evidence type="ECO:0000256" key="5">
    <source>
        <dbReference type="ARBA" id="ARBA00023014"/>
    </source>
</evidence>
<dbReference type="GO" id="GO:0003824">
    <property type="term" value="F:catalytic activity"/>
    <property type="evidence" value="ECO:0007669"/>
    <property type="project" value="InterPro"/>
</dbReference>
<dbReference type="CDD" id="cd01335">
    <property type="entry name" value="Radical_SAM"/>
    <property type="match status" value="1"/>
</dbReference>
<dbReference type="OrthoDB" id="9801424at2"/>
<organism evidence="7 8">
    <name type="scientific">Lachnoanaerobaculum saburreum F0468</name>
    <dbReference type="NCBI Taxonomy" id="1095750"/>
    <lineage>
        <taxon>Bacteria</taxon>
        <taxon>Bacillati</taxon>
        <taxon>Bacillota</taxon>
        <taxon>Clostridia</taxon>
        <taxon>Lachnospirales</taxon>
        <taxon>Lachnospiraceae</taxon>
        <taxon>Lachnoanaerobaculum</taxon>
    </lineage>
</organism>
<keyword evidence="4" id="KW-0408">Iron</keyword>
<name>I0R9E3_9FIRM</name>
<dbReference type="GO" id="GO:0051536">
    <property type="term" value="F:iron-sulfur cluster binding"/>
    <property type="evidence" value="ECO:0007669"/>
    <property type="project" value="UniProtKB-KW"/>
</dbReference>
<evidence type="ECO:0000259" key="6">
    <source>
        <dbReference type="PROSITE" id="PS51918"/>
    </source>
</evidence>
<dbReference type="AlphaFoldDB" id="I0R9E3"/>
<evidence type="ECO:0000313" key="7">
    <source>
        <dbReference type="EMBL" id="EIC96301.1"/>
    </source>
</evidence>
<dbReference type="EMBL" id="AJGH01000046">
    <property type="protein sequence ID" value="EIC96301.1"/>
    <property type="molecule type" value="Genomic_DNA"/>
</dbReference>
<keyword evidence="5" id="KW-0411">Iron-sulfur</keyword>
<keyword evidence="8" id="KW-1185">Reference proteome</keyword>
<evidence type="ECO:0000256" key="3">
    <source>
        <dbReference type="ARBA" id="ARBA00022723"/>
    </source>
</evidence>
<dbReference type="eggNOG" id="COG1032">
    <property type="taxonomic scope" value="Bacteria"/>
</dbReference>
<proteinExistence type="predicted"/>
<sequence length="515" mass="61219">MNKKELKTVLVSTNTSYRFSNLENDQMAGFLRNNGYSIDLYYAHGRDMEDKLNNLPLKYDLYYFSLSFKNYRQCIELSKLIKMNTQAIIVYGGKFSTRYYYDLFNMTKSVDYIIIGDCDYPFQTIIDHIVDGTPTHCSVASINNHKDVEPYHNGKIEYFPAYDYYENDIVKRNVRKEYCIQSKNNVCMGKCVFCTEQKGEPIFKSVQHIVDEIAYVANRFGIKKFFFTDDNLFDPNTNLAKERIKALCLKIQETKLNLVFKCYIKAFTFRDTIEDRELLKLMSNVGFKTIFVGIESGNQEDLDFYNKFTTVEDNYMILSLLNEYGIVPQIGFININPYTTMGKLRKNYEFLTKIGMDNLFMYVCSYMRVYKATPVYHKMIKDGLLITAEWDYFDDQGLYRFVDRQVEEIFNFIKKFMYDRVRNLDYEMDWLLYFYEECFKLNPIAHNFKENLLEIRSAQLERIKNFFYILMVEGNISKAQDNVEEFLKSFEHEQGYLEKIHKDLVNIYVNAPLYC</sequence>
<evidence type="ECO:0000256" key="4">
    <source>
        <dbReference type="ARBA" id="ARBA00023004"/>
    </source>
</evidence>
<dbReference type="Proteomes" id="UP000005039">
    <property type="component" value="Unassembled WGS sequence"/>
</dbReference>
<dbReference type="Gene3D" id="3.40.50.280">
    <property type="entry name" value="Cobalamin-binding domain"/>
    <property type="match status" value="1"/>
</dbReference>
<dbReference type="RefSeq" id="WP_008753552.1">
    <property type="nucleotide sequence ID" value="NZ_AJGH01000046.1"/>
</dbReference>
<protein>
    <submittedName>
        <fullName evidence="7">Radical SAM domain protein</fullName>
    </submittedName>
</protein>
<dbReference type="InterPro" id="IPR007197">
    <property type="entry name" value="rSAM"/>
</dbReference>
<dbReference type="InterPro" id="IPR058240">
    <property type="entry name" value="rSAM_sf"/>
</dbReference>
<accession>I0R9E3</accession>
<feature type="domain" description="Radical SAM core" evidence="6">
    <location>
        <begin position="172"/>
        <end position="403"/>
    </location>
</feature>
<keyword evidence="2" id="KW-0949">S-adenosyl-L-methionine</keyword>
<evidence type="ECO:0000256" key="1">
    <source>
        <dbReference type="ARBA" id="ARBA00001966"/>
    </source>
</evidence>
<evidence type="ECO:0000313" key="8">
    <source>
        <dbReference type="Proteomes" id="UP000005039"/>
    </source>
</evidence>
<dbReference type="SFLD" id="SFLDS00029">
    <property type="entry name" value="Radical_SAM"/>
    <property type="match status" value="1"/>
</dbReference>
<gene>
    <name evidence="7" type="ORF">HMPREF9970_0969</name>
</gene>
<dbReference type="SFLD" id="SFLDG01082">
    <property type="entry name" value="B12-binding_domain_containing"/>
    <property type="match status" value="1"/>
</dbReference>
<dbReference type="InterPro" id="IPR013785">
    <property type="entry name" value="Aldolase_TIM"/>
</dbReference>
<keyword evidence="3" id="KW-0479">Metal-binding</keyword>
<dbReference type="PANTHER" id="PTHR43409:SF7">
    <property type="entry name" value="BLL1977 PROTEIN"/>
    <property type="match status" value="1"/>
</dbReference>
<comment type="caution">
    <text evidence="7">The sequence shown here is derived from an EMBL/GenBank/DDBJ whole genome shotgun (WGS) entry which is preliminary data.</text>
</comment>
<dbReference type="SMART" id="SM00729">
    <property type="entry name" value="Elp3"/>
    <property type="match status" value="1"/>
</dbReference>
<evidence type="ECO:0000256" key="2">
    <source>
        <dbReference type="ARBA" id="ARBA00022691"/>
    </source>
</evidence>
<dbReference type="PATRIC" id="fig|1095750.3.peg.918"/>
<comment type="cofactor">
    <cofactor evidence="1">
        <name>[4Fe-4S] cluster</name>
        <dbReference type="ChEBI" id="CHEBI:49883"/>
    </cofactor>
</comment>
<dbReference type="PANTHER" id="PTHR43409">
    <property type="entry name" value="ANAEROBIC MAGNESIUM-PROTOPORPHYRIN IX MONOMETHYL ESTER CYCLASE-RELATED"/>
    <property type="match status" value="1"/>
</dbReference>
<dbReference type="GO" id="GO:0046872">
    <property type="term" value="F:metal ion binding"/>
    <property type="evidence" value="ECO:0007669"/>
    <property type="project" value="UniProtKB-KW"/>
</dbReference>
<dbReference type="InterPro" id="IPR006638">
    <property type="entry name" value="Elp3/MiaA/NifB-like_rSAM"/>
</dbReference>
<dbReference type="SUPFAM" id="SSF102114">
    <property type="entry name" value="Radical SAM enzymes"/>
    <property type="match status" value="1"/>
</dbReference>
<dbReference type="Pfam" id="PF04055">
    <property type="entry name" value="Radical_SAM"/>
    <property type="match status" value="1"/>
</dbReference>
<reference evidence="7 8" key="1">
    <citation type="submission" date="2012-03" db="EMBL/GenBank/DDBJ databases">
        <authorList>
            <person name="Durkin A.S."/>
            <person name="McCorrison J."/>
            <person name="Torralba M."/>
            <person name="Gillis M."/>
            <person name="Methe B."/>
            <person name="Sutton G."/>
            <person name="Nelson K.E."/>
        </authorList>
    </citation>
    <scope>NUCLEOTIDE SEQUENCE [LARGE SCALE GENOMIC DNA]</scope>
    <source>
        <strain evidence="7 8">F0468</strain>
    </source>
</reference>
<dbReference type="PROSITE" id="PS51918">
    <property type="entry name" value="RADICAL_SAM"/>
    <property type="match status" value="1"/>
</dbReference>
<dbReference type="InterPro" id="IPR051198">
    <property type="entry name" value="BchE-like"/>
</dbReference>